<feature type="compositionally biased region" description="Basic and acidic residues" evidence="1">
    <location>
        <begin position="1"/>
        <end position="16"/>
    </location>
</feature>
<protein>
    <submittedName>
        <fullName evidence="2">Uncharacterized protein</fullName>
    </submittedName>
</protein>
<comment type="caution">
    <text evidence="2">The sequence shown here is derived from an EMBL/GenBank/DDBJ whole genome shotgun (WGS) entry which is preliminary data.</text>
</comment>
<keyword evidence="3" id="KW-1185">Reference proteome</keyword>
<name>A0A2V0NN67_9CHLO</name>
<feature type="compositionally biased region" description="Low complexity" evidence="1">
    <location>
        <begin position="18"/>
        <end position="52"/>
    </location>
</feature>
<accession>A0A2V0NN67</accession>
<feature type="compositionally biased region" description="Polar residues" evidence="1">
    <location>
        <begin position="412"/>
        <end position="421"/>
    </location>
</feature>
<feature type="region of interest" description="Disordered" evidence="1">
    <location>
        <begin position="330"/>
        <end position="552"/>
    </location>
</feature>
<feature type="compositionally biased region" description="Low complexity" evidence="1">
    <location>
        <begin position="78"/>
        <end position="96"/>
    </location>
</feature>
<dbReference type="AlphaFoldDB" id="A0A2V0NN67"/>
<feature type="compositionally biased region" description="Pro residues" evidence="1">
    <location>
        <begin position="97"/>
        <end position="114"/>
    </location>
</feature>
<feature type="compositionally biased region" description="Low complexity" evidence="1">
    <location>
        <begin position="137"/>
        <end position="163"/>
    </location>
</feature>
<feature type="compositionally biased region" description="Acidic residues" evidence="1">
    <location>
        <begin position="527"/>
        <end position="538"/>
    </location>
</feature>
<evidence type="ECO:0000313" key="2">
    <source>
        <dbReference type="EMBL" id="GBF87912.1"/>
    </source>
</evidence>
<feature type="compositionally biased region" description="Gly residues" evidence="1">
    <location>
        <begin position="628"/>
        <end position="640"/>
    </location>
</feature>
<feature type="compositionally biased region" description="Low complexity" evidence="1">
    <location>
        <begin position="262"/>
        <end position="271"/>
    </location>
</feature>
<sequence length="659" mass="65931">MARPLPDDDPHADRGTRPAAAPAAVLANTPAPRAQSPGLLLGAWGALWNRGRTSGGGMRTGATPARAVLPPPPPVATPSPARSWGWRAPAQAGQPPAAAPSPLSPQPQPPPAPALRPLSRMVLQTLPQVETSKKQRPQQPRQQARQQDAQPEQQQVQQPAEQRAAGLAAPQVLMLPMGDDDDIHSTAAGGMAAEWHRAPPAAAVLHGGIMVPRAAALQQVAPPHGTGSGAGSWGSQKHGTAAAAHMLERQGTPPVSPAHSFAGQQQHAGEGQHPRQATPGADQCAAGESTRQPLTKVMSSCPNTTAAQAPAVKPGGECAAGAELRPPAAAAGTPCAAHQPAAGSDEATAAQTGPESQREAGTAGQLQQAEAADEGQTDAPAAVQHRPDSSSTLVASGAAPSGTELTDEAGPQPSSDNATVEVTSLVTASSGGGTSLAGPLSPPAAATTADTQRLSGLASRGRSGGAGEEVAGCEHASTEVAAAGSTPAPPLRTESLPAVSGAAGRVQAGEPAAMGQLEAAPAPAAEAEAEPAADEAESPEPPQLLQPQGHPPLRRLSKRMRAEMEAEVLEGWYDPDAVARRARVRARLDAGCSAADALAAWRGDGGTRPLSERLRRVVAAASALLAAGGAGGHSADGGGSPCSLPRQHAEHAARGGGTA</sequence>
<evidence type="ECO:0000313" key="3">
    <source>
        <dbReference type="Proteomes" id="UP000247498"/>
    </source>
</evidence>
<feature type="compositionally biased region" description="Low complexity" evidence="1">
    <location>
        <begin position="436"/>
        <end position="461"/>
    </location>
</feature>
<gene>
    <name evidence="2" type="ORF">Rsub_00624</name>
</gene>
<feature type="compositionally biased region" description="Low complexity" evidence="1">
    <location>
        <begin position="330"/>
        <end position="342"/>
    </location>
</feature>
<dbReference type="EMBL" id="BDRX01000002">
    <property type="protein sequence ID" value="GBF87912.1"/>
    <property type="molecule type" value="Genomic_DNA"/>
</dbReference>
<dbReference type="Proteomes" id="UP000247498">
    <property type="component" value="Unassembled WGS sequence"/>
</dbReference>
<reference evidence="2 3" key="1">
    <citation type="journal article" date="2018" name="Sci. Rep.">
        <title>Raphidocelis subcapitata (=Pseudokirchneriella subcapitata) provides an insight into genome evolution and environmental adaptations in the Sphaeropleales.</title>
        <authorList>
            <person name="Suzuki S."/>
            <person name="Yamaguchi H."/>
            <person name="Nakajima N."/>
            <person name="Kawachi M."/>
        </authorList>
    </citation>
    <scope>NUCLEOTIDE SEQUENCE [LARGE SCALE GENOMIC DNA]</scope>
    <source>
        <strain evidence="2 3">NIES-35</strain>
    </source>
</reference>
<feature type="region of interest" description="Disordered" evidence="1">
    <location>
        <begin position="220"/>
        <end position="291"/>
    </location>
</feature>
<evidence type="ECO:0000256" key="1">
    <source>
        <dbReference type="SAM" id="MobiDB-lite"/>
    </source>
</evidence>
<dbReference type="InParanoid" id="A0A2V0NN67"/>
<feature type="region of interest" description="Disordered" evidence="1">
    <location>
        <begin position="628"/>
        <end position="659"/>
    </location>
</feature>
<proteinExistence type="predicted"/>
<organism evidence="2 3">
    <name type="scientific">Raphidocelis subcapitata</name>
    <dbReference type="NCBI Taxonomy" id="307507"/>
    <lineage>
        <taxon>Eukaryota</taxon>
        <taxon>Viridiplantae</taxon>
        <taxon>Chlorophyta</taxon>
        <taxon>core chlorophytes</taxon>
        <taxon>Chlorophyceae</taxon>
        <taxon>CS clade</taxon>
        <taxon>Sphaeropleales</taxon>
        <taxon>Selenastraceae</taxon>
        <taxon>Raphidocelis</taxon>
    </lineage>
</organism>
<feature type="region of interest" description="Disordered" evidence="1">
    <location>
        <begin position="1"/>
        <end position="163"/>
    </location>
</feature>
<feature type="compositionally biased region" description="Low complexity" evidence="1">
    <location>
        <begin position="511"/>
        <end position="526"/>
    </location>
</feature>